<keyword evidence="1" id="KW-0472">Membrane</keyword>
<comment type="caution">
    <text evidence="2">The sequence shown here is derived from an EMBL/GenBank/DDBJ whole genome shotgun (WGS) entry which is preliminary data.</text>
</comment>
<evidence type="ECO:0000313" key="3">
    <source>
        <dbReference type="Proteomes" id="UP001169719"/>
    </source>
</evidence>
<name>A0ABT7Y4C1_9VIBR</name>
<reference evidence="2" key="1">
    <citation type="submission" date="2024-05" db="EMBL/GenBank/DDBJ databases">
        <title>Genome Sequences of Four Agar- Degrading Marine Bacteria.</title>
        <authorList>
            <person name="Phillips E.K."/>
            <person name="Shaffer J.C."/>
            <person name="Henson M.W."/>
            <person name="Temperton B."/>
            <person name="Thrash C.J."/>
            <person name="Martin M.O."/>
        </authorList>
    </citation>
    <scope>NUCLEOTIDE SEQUENCE</scope>
    <source>
        <strain evidence="2">EKP203</strain>
    </source>
</reference>
<sequence>MKLTPLRCQWIYYWLSIAYLLTSFVTLMTMGKQLSPAGIHYSMILFSLYALALLQYEKFTRVYNIVTVSALVAFTYGGVYVNVMNLVNGDLSLYFSSSAWIIAVFINGFGSLANVAAFRKMINCTYMKG</sequence>
<accession>A0ABT7Y4C1</accession>
<proteinExistence type="predicted"/>
<dbReference type="RefSeq" id="WP_289962929.1">
    <property type="nucleotide sequence ID" value="NZ_JAUEOZ010000002.1"/>
</dbReference>
<feature type="transmembrane region" description="Helical" evidence="1">
    <location>
        <begin position="93"/>
        <end position="118"/>
    </location>
</feature>
<dbReference type="EMBL" id="JAUEOZ010000002">
    <property type="protein sequence ID" value="MDN2482875.1"/>
    <property type="molecule type" value="Genomic_DNA"/>
</dbReference>
<organism evidence="2 3">
    <name type="scientific">Vibrio agarivorans</name>
    <dbReference type="NCBI Taxonomy" id="153622"/>
    <lineage>
        <taxon>Bacteria</taxon>
        <taxon>Pseudomonadati</taxon>
        <taxon>Pseudomonadota</taxon>
        <taxon>Gammaproteobacteria</taxon>
        <taxon>Vibrionales</taxon>
        <taxon>Vibrionaceae</taxon>
        <taxon>Vibrio</taxon>
    </lineage>
</organism>
<keyword evidence="3" id="KW-1185">Reference proteome</keyword>
<evidence type="ECO:0000256" key="1">
    <source>
        <dbReference type="SAM" id="Phobius"/>
    </source>
</evidence>
<dbReference type="Proteomes" id="UP001169719">
    <property type="component" value="Unassembled WGS sequence"/>
</dbReference>
<feature type="transmembrane region" description="Helical" evidence="1">
    <location>
        <begin position="37"/>
        <end position="55"/>
    </location>
</feature>
<keyword evidence="1" id="KW-1133">Transmembrane helix</keyword>
<protein>
    <submittedName>
        <fullName evidence="2">Uncharacterized protein</fullName>
    </submittedName>
</protein>
<evidence type="ECO:0000313" key="2">
    <source>
        <dbReference type="EMBL" id="MDN2482875.1"/>
    </source>
</evidence>
<gene>
    <name evidence="2" type="ORF">QWJ08_16155</name>
</gene>
<feature type="transmembrane region" description="Helical" evidence="1">
    <location>
        <begin position="12"/>
        <end position="31"/>
    </location>
</feature>
<keyword evidence="1" id="KW-0812">Transmembrane</keyword>
<feature type="transmembrane region" description="Helical" evidence="1">
    <location>
        <begin position="62"/>
        <end position="81"/>
    </location>
</feature>